<dbReference type="NCBIfam" id="TIGR01551">
    <property type="entry name" value="major_capsid_P2"/>
    <property type="match status" value="1"/>
</dbReference>
<proteinExistence type="predicted"/>
<dbReference type="AlphaFoldDB" id="A0A7W7N3V8"/>
<organism evidence="1 2">
    <name type="scientific">Brevundimonas bullata</name>
    <dbReference type="NCBI Taxonomy" id="13160"/>
    <lineage>
        <taxon>Bacteria</taxon>
        <taxon>Pseudomonadati</taxon>
        <taxon>Pseudomonadota</taxon>
        <taxon>Alphaproteobacteria</taxon>
        <taxon>Caulobacterales</taxon>
        <taxon>Caulobacteraceae</taxon>
        <taxon>Brevundimonas</taxon>
    </lineage>
</organism>
<gene>
    <name evidence="1" type="ORF">HNP32_001321</name>
</gene>
<sequence>MKTKTRLLYTTWLSRQAELNGVAEGTVHSEKQFAVDPSIQQVLIDKQRESSAFLGQINIVPVDEQSGEKLGLGVAGTLAGRTDTNARDRETRDPTSLDADRYECKQTNFDTHVTYAKLDLWAKFKDFQTRLRSQTVQQQARDRIMIGWNGIRADVQTDRVANPLLQDVNVGWLEQIRQKRPTHVFDEGATPGKIVVAPTGGDYRNLDALVYDAIQNFLPEWARGDTELVVIVGSGLLHEKYFPMVDGEDKPTEKVAADILLSKKQLGGKQAVMVPFFPANTMLITRLDNLSIYEQENTRRKTIVDNAKRSRVETYESVNEAYVVENYDFALLIENIEIAGGE</sequence>
<dbReference type="Pfam" id="PF05125">
    <property type="entry name" value="Phage_cap_P2"/>
    <property type="match status" value="1"/>
</dbReference>
<reference evidence="1 2" key="1">
    <citation type="submission" date="2020-08" db="EMBL/GenBank/DDBJ databases">
        <title>Functional genomics of gut bacteria from endangered species of beetles.</title>
        <authorList>
            <person name="Carlos-Shanley C."/>
        </authorList>
    </citation>
    <scope>NUCLEOTIDE SEQUENCE [LARGE SCALE GENOMIC DNA]</scope>
    <source>
        <strain evidence="1 2">S00123</strain>
    </source>
</reference>
<keyword evidence="2" id="KW-1185">Reference proteome</keyword>
<comment type="caution">
    <text evidence="1">The sequence shown here is derived from an EMBL/GenBank/DDBJ whole genome shotgun (WGS) entry which is preliminary data.</text>
</comment>
<dbReference type="RefSeq" id="WP_184268314.1">
    <property type="nucleotide sequence ID" value="NZ_JACHKY010000002.1"/>
</dbReference>
<accession>A0A7W7N3V8</accession>
<evidence type="ECO:0000313" key="1">
    <source>
        <dbReference type="EMBL" id="MBB4797597.1"/>
    </source>
</evidence>
<dbReference type="Proteomes" id="UP000539957">
    <property type="component" value="Unassembled WGS sequence"/>
</dbReference>
<dbReference type="EMBL" id="JACHKY010000002">
    <property type="protein sequence ID" value="MBB4797597.1"/>
    <property type="molecule type" value="Genomic_DNA"/>
</dbReference>
<name>A0A7W7N3V8_9CAUL</name>
<dbReference type="InterPro" id="IPR006441">
    <property type="entry name" value="Phage_P2_GpN"/>
</dbReference>
<protein>
    <submittedName>
        <fullName evidence="1">P2 family phage major capsid protein</fullName>
    </submittedName>
</protein>
<evidence type="ECO:0000313" key="2">
    <source>
        <dbReference type="Proteomes" id="UP000539957"/>
    </source>
</evidence>